<feature type="domain" description="ABC transporter" evidence="3">
    <location>
        <begin position="18"/>
        <end position="253"/>
    </location>
</feature>
<dbReference type="PROSITE" id="PS00211">
    <property type="entry name" value="ABC_TRANSPORTER_1"/>
    <property type="match status" value="2"/>
</dbReference>
<protein>
    <recommendedName>
        <fullName evidence="3">ABC transporter domain-containing protein</fullName>
    </recommendedName>
</protein>
<dbReference type="Proteomes" id="UP000287233">
    <property type="component" value="Chromosome"/>
</dbReference>
<dbReference type="Pfam" id="PF00005">
    <property type="entry name" value="ABC_tran"/>
    <property type="match status" value="2"/>
</dbReference>
<evidence type="ECO:0000256" key="1">
    <source>
        <dbReference type="ARBA" id="ARBA00022741"/>
    </source>
</evidence>
<evidence type="ECO:0000256" key="2">
    <source>
        <dbReference type="ARBA" id="ARBA00022840"/>
    </source>
</evidence>
<reference evidence="5" key="1">
    <citation type="submission" date="2018-12" db="EMBL/GenBank/DDBJ databases">
        <title>Complete genome sequence of an uncultured bacterium of the candidate phylum Bipolaricaulota.</title>
        <authorList>
            <person name="Kadnikov V.V."/>
            <person name="Mardanov A.V."/>
            <person name="Beletsky A.V."/>
            <person name="Frank Y.A."/>
            <person name="Karnachuk O.V."/>
            <person name="Ravin N.V."/>
        </authorList>
    </citation>
    <scope>NUCLEOTIDE SEQUENCE [LARGE SCALE GENOMIC DNA]</scope>
</reference>
<evidence type="ECO:0000313" key="5">
    <source>
        <dbReference type="Proteomes" id="UP000287233"/>
    </source>
</evidence>
<dbReference type="GO" id="GO:0016887">
    <property type="term" value="F:ATP hydrolysis activity"/>
    <property type="evidence" value="ECO:0007669"/>
    <property type="project" value="InterPro"/>
</dbReference>
<dbReference type="PROSITE" id="PS50893">
    <property type="entry name" value="ABC_TRANSPORTER_2"/>
    <property type="match status" value="2"/>
</dbReference>
<dbReference type="InterPro" id="IPR050107">
    <property type="entry name" value="ABC_carbohydrate_import_ATPase"/>
</dbReference>
<dbReference type="SUPFAM" id="SSF52540">
    <property type="entry name" value="P-loop containing nucleoside triphosphate hydrolases"/>
    <property type="match status" value="2"/>
</dbReference>
<name>A0A410FW27_BIPS1</name>
<dbReference type="AlphaFoldDB" id="A0A410FW27"/>
<dbReference type="CDD" id="cd03216">
    <property type="entry name" value="ABC_Carb_Monos_I"/>
    <property type="match status" value="1"/>
</dbReference>
<accession>A0A410FW27</accession>
<keyword evidence="2" id="KW-0067">ATP-binding</keyword>
<keyword evidence="1" id="KW-0547">Nucleotide-binding</keyword>
<organism evidence="4 5">
    <name type="scientific">Bipolaricaulis sibiricus</name>
    <dbReference type="NCBI Taxonomy" id="2501609"/>
    <lineage>
        <taxon>Bacteria</taxon>
        <taxon>Candidatus Bipolaricaulota</taxon>
        <taxon>Candidatus Bipolaricaulia</taxon>
        <taxon>Candidatus Bipolaricaulales</taxon>
        <taxon>Candidatus Bipolaricaulaceae</taxon>
        <taxon>Candidatus Bipolaricaulis</taxon>
    </lineage>
</organism>
<sequence length="533" mass="57752">MSQTKQRSGTKKSDGYFLRAERISKTYSDGTVALRDATVELRPGEIVGLLGENGAGKTTLTKILSGLLPPTRGRVVSPRGRVRFSSPREALDFGIGMVHQHFALVGTFTAVENVALSHERPFTSLQLGATRAKLEALMAESGLRVPLDVPVEKLAVGEQQRVEILKVLSQDVDLLILDEPTSVLTPLEVDDLFKLLRRLRDEGKAIVLITHKLKEVGSITDRVIVLRKGTVVGDVRTADVTREELAQLMVGRAVGTRAERAVELSTDEIPVHGPHGDRERGPGVLHVEGLSVAGTTKPIAVHDLTFDVYGGEIFGIAGVEGNGQTELVEALTGLRPALKGVATINGRNILGLDPRQIYQLGVAHIPEDRWVLGLVLPFTLAENAILGVHRWDQFRGPLSILRWGRINAHVRALMERFEIQATGPGAPAKSLSGGNQQKLIVGRELAKDPAIVIASQPTRGLDVGAAQYIRDTLVEMRDRGRAILLVSADLDEVLALSDRVAIMYEGRFMAVARPDELDREKVGMLMGGVGVKA</sequence>
<feature type="domain" description="ABC transporter" evidence="3">
    <location>
        <begin position="285"/>
        <end position="530"/>
    </location>
</feature>
<dbReference type="InterPro" id="IPR003439">
    <property type="entry name" value="ABC_transporter-like_ATP-bd"/>
</dbReference>
<dbReference type="InterPro" id="IPR017871">
    <property type="entry name" value="ABC_transporter-like_CS"/>
</dbReference>
<dbReference type="InterPro" id="IPR027417">
    <property type="entry name" value="P-loop_NTPase"/>
</dbReference>
<dbReference type="CDD" id="cd03215">
    <property type="entry name" value="ABC_Carb_Monos_II"/>
    <property type="match status" value="1"/>
</dbReference>
<gene>
    <name evidence="4" type="ORF">BIP78_1500</name>
</gene>
<dbReference type="GO" id="GO:0005524">
    <property type="term" value="F:ATP binding"/>
    <property type="evidence" value="ECO:0007669"/>
    <property type="project" value="UniProtKB-KW"/>
</dbReference>
<evidence type="ECO:0000259" key="3">
    <source>
        <dbReference type="PROSITE" id="PS50893"/>
    </source>
</evidence>
<dbReference type="PANTHER" id="PTHR43790">
    <property type="entry name" value="CARBOHYDRATE TRANSPORT ATP-BINDING PROTEIN MG119-RELATED"/>
    <property type="match status" value="1"/>
</dbReference>
<dbReference type="KEGG" id="bih:BIP78_1500"/>
<dbReference type="SMART" id="SM00382">
    <property type="entry name" value="AAA"/>
    <property type="match status" value="2"/>
</dbReference>
<dbReference type="Gene3D" id="3.40.50.300">
    <property type="entry name" value="P-loop containing nucleotide triphosphate hydrolases"/>
    <property type="match status" value="2"/>
</dbReference>
<dbReference type="InterPro" id="IPR003593">
    <property type="entry name" value="AAA+_ATPase"/>
</dbReference>
<dbReference type="EMBL" id="CP034928">
    <property type="protein sequence ID" value="QAA77266.1"/>
    <property type="molecule type" value="Genomic_DNA"/>
</dbReference>
<dbReference type="PANTHER" id="PTHR43790:SF4">
    <property type="entry name" value="GUANOSINE IMPORT ATP-BINDING PROTEIN NUPO"/>
    <property type="match status" value="1"/>
</dbReference>
<proteinExistence type="predicted"/>
<evidence type="ECO:0000313" key="4">
    <source>
        <dbReference type="EMBL" id="QAA77266.1"/>
    </source>
</evidence>